<feature type="region of interest" description="Disordered" evidence="1">
    <location>
        <begin position="24"/>
        <end position="69"/>
    </location>
</feature>
<name>A0ABW1K823_9ACTN</name>
<dbReference type="Proteomes" id="UP001596203">
    <property type="component" value="Unassembled WGS sequence"/>
</dbReference>
<dbReference type="EMBL" id="JBHSPR010000010">
    <property type="protein sequence ID" value="MFC6017759.1"/>
    <property type="molecule type" value="Genomic_DNA"/>
</dbReference>
<dbReference type="RefSeq" id="WP_377422267.1">
    <property type="nucleotide sequence ID" value="NZ_JBHSPR010000010.1"/>
</dbReference>
<organism evidence="2 3">
    <name type="scientific">Plantactinospora solaniradicis</name>
    <dbReference type="NCBI Taxonomy" id="1723736"/>
    <lineage>
        <taxon>Bacteria</taxon>
        <taxon>Bacillati</taxon>
        <taxon>Actinomycetota</taxon>
        <taxon>Actinomycetes</taxon>
        <taxon>Micromonosporales</taxon>
        <taxon>Micromonosporaceae</taxon>
        <taxon>Plantactinospora</taxon>
    </lineage>
</organism>
<reference evidence="3" key="1">
    <citation type="journal article" date="2019" name="Int. J. Syst. Evol. Microbiol.">
        <title>The Global Catalogue of Microorganisms (GCM) 10K type strain sequencing project: providing services to taxonomists for standard genome sequencing and annotation.</title>
        <authorList>
            <consortium name="The Broad Institute Genomics Platform"/>
            <consortium name="The Broad Institute Genome Sequencing Center for Infectious Disease"/>
            <person name="Wu L."/>
            <person name="Ma J."/>
        </authorList>
    </citation>
    <scope>NUCLEOTIDE SEQUENCE [LARGE SCALE GENOMIC DNA]</scope>
    <source>
        <strain evidence="3">ZS-35-S2</strain>
    </source>
</reference>
<comment type="caution">
    <text evidence="2">The sequence shown here is derived from an EMBL/GenBank/DDBJ whole genome shotgun (WGS) entry which is preliminary data.</text>
</comment>
<keyword evidence="3" id="KW-1185">Reference proteome</keyword>
<sequence>MTDSKTPQQTADQAVADLKALLSKPAQSAEPNPYDPRQPRLHSVRKPLVDLGDVASGRVPLPPTGGDQR</sequence>
<protein>
    <submittedName>
        <fullName evidence="2">Uncharacterized protein</fullName>
    </submittedName>
</protein>
<evidence type="ECO:0000313" key="2">
    <source>
        <dbReference type="EMBL" id="MFC6017759.1"/>
    </source>
</evidence>
<proteinExistence type="predicted"/>
<accession>A0ABW1K823</accession>
<evidence type="ECO:0000313" key="3">
    <source>
        <dbReference type="Proteomes" id="UP001596203"/>
    </source>
</evidence>
<gene>
    <name evidence="2" type="ORF">ACFP2T_16280</name>
</gene>
<evidence type="ECO:0000256" key="1">
    <source>
        <dbReference type="SAM" id="MobiDB-lite"/>
    </source>
</evidence>